<evidence type="ECO:0000313" key="2">
    <source>
        <dbReference type="EMBL" id="TMM55347.1"/>
    </source>
</evidence>
<evidence type="ECO:0000256" key="1">
    <source>
        <dbReference type="SAM" id="Phobius"/>
    </source>
</evidence>
<dbReference type="Proteomes" id="UP000309550">
    <property type="component" value="Unassembled WGS sequence"/>
</dbReference>
<name>A0A5S3PLU3_9RHOB</name>
<keyword evidence="3" id="KW-1185">Reference proteome</keyword>
<feature type="transmembrane region" description="Helical" evidence="1">
    <location>
        <begin position="23"/>
        <end position="42"/>
    </location>
</feature>
<proteinExistence type="predicted"/>
<keyword evidence="1" id="KW-1133">Transmembrane helix</keyword>
<sequence length="107" mass="11491">MDFTDAPARRQLRYRARARRARWAARLMVPVCALTVSAALWTEPQIAVELKRGLETLQPLLEGRTAAAEREPAGDAVMAAADQTASLGNGLPPSAVQVRRAGAIAID</sequence>
<dbReference type="RefSeq" id="WP_138661516.1">
    <property type="nucleotide sequence ID" value="NZ_VANS01000001.1"/>
</dbReference>
<protein>
    <submittedName>
        <fullName evidence="2">Uncharacterized protein</fullName>
    </submittedName>
</protein>
<evidence type="ECO:0000313" key="3">
    <source>
        <dbReference type="Proteomes" id="UP000309550"/>
    </source>
</evidence>
<dbReference type="EMBL" id="VANS01000001">
    <property type="protein sequence ID" value="TMM55347.1"/>
    <property type="molecule type" value="Genomic_DNA"/>
</dbReference>
<organism evidence="2 3">
    <name type="scientific">Sulfitobacter sabulilitoris</name>
    <dbReference type="NCBI Taxonomy" id="2562655"/>
    <lineage>
        <taxon>Bacteria</taxon>
        <taxon>Pseudomonadati</taxon>
        <taxon>Pseudomonadota</taxon>
        <taxon>Alphaproteobacteria</taxon>
        <taxon>Rhodobacterales</taxon>
        <taxon>Roseobacteraceae</taxon>
        <taxon>Sulfitobacter</taxon>
    </lineage>
</organism>
<keyword evidence="1" id="KW-0812">Transmembrane</keyword>
<accession>A0A5S3PLU3</accession>
<reference evidence="2 3" key="1">
    <citation type="submission" date="2019-05" db="EMBL/GenBank/DDBJ databases">
        <title>Sulfitobacter sabulilitoris sp. nov., isolated from a marine sand.</title>
        <authorList>
            <person name="Yoon J.-H."/>
        </authorList>
    </citation>
    <scope>NUCLEOTIDE SEQUENCE [LARGE SCALE GENOMIC DNA]</scope>
    <source>
        <strain evidence="2 3">HSMS-29</strain>
    </source>
</reference>
<dbReference type="AlphaFoldDB" id="A0A5S3PLU3"/>
<comment type="caution">
    <text evidence="2">The sequence shown here is derived from an EMBL/GenBank/DDBJ whole genome shotgun (WGS) entry which is preliminary data.</text>
</comment>
<gene>
    <name evidence="2" type="ORF">FDT80_07290</name>
</gene>
<keyword evidence="1" id="KW-0472">Membrane</keyword>